<gene>
    <name evidence="1" type="primary">ORF178591</name>
    <name evidence="2" type="synonym">ORF178605</name>
    <name evidence="3" type="synonym">ORF178631</name>
</gene>
<organism evidence="1">
    <name type="scientific">Arion vulgaris</name>
    <dbReference type="NCBI Taxonomy" id="1028688"/>
    <lineage>
        <taxon>Eukaryota</taxon>
        <taxon>Metazoa</taxon>
        <taxon>Spiralia</taxon>
        <taxon>Lophotrochozoa</taxon>
        <taxon>Mollusca</taxon>
        <taxon>Gastropoda</taxon>
        <taxon>Heterobranchia</taxon>
        <taxon>Euthyneura</taxon>
        <taxon>Panpulmonata</taxon>
        <taxon>Eupulmonata</taxon>
        <taxon>Stylommatophora</taxon>
        <taxon>Helicina</taxon>
        <taxon>Arionoidea</taxon>
        <taxon>Arionidae</taxon>
        <taxon>Arion</taxon>
    </lineage>
</organism>
<dbReference type="AlphaFoldDB" id="A0A0B7BEL0"/>
<sequence>MYCPINGTPGGRFGGALLVDGMDAIRDVGVMDVAVDVDDMVVVPVDSEAALVTDGRLKVVETVVTDVFE</sequence>
<name>A0A0B7BEL0_9EUPU</name>
<proteinExistence type="predicted"/>
<evidence type="ECO:0000313" key="3">
    <source>
        <dbReference type="EMBL" id="CEK90754.1"/>
    </source>
</evidence>
<evidence type="ECO:0000313" key="2">
    <source>
        <dbReference type="EMBL" id="CEK90752.1"/>
    </source>
</evidence>
<protein>
    <submittedName>
        <fullName evidence="1">Uncharacterized protein</fullName>
    </submittedName>
</protein>
<dbReference type="EMBL" id="HACG01043887">
    <property type="protein sequence ID" value="CEK90752.1"/>
    <property type="molecule type" value="Transcribed_RNA"/>
</dbReference>
<dbReference type="EMBL" id="HACG01043889">
    <property type="protein sequence ID" value="CEK90754.1"/>
    <property type="molecule type" value="Transcribed_RNA"/>
</dbReference>
<evidence type="ECO:0000313" key="1">
    <source>
        <dbReference type="EMBL" id="CEK90751.1"/>
    </source>
</evidence>
<reference evidence="1" key="1">
    <citation type="submission" date="2014-12" db="EMBL/GenBank/DDBJ databases">
        <title>Insight into the proteome of Arion vulgaris.</title>
        <authorList>
            <person name="Aradska J."/>
            <person name="Bulat T."/>
            <person name="Smidak R."/>
            <person name="Sarate P."/>
            <person name="Gangsoo J."/>
            <person name="Sialana F."/>
            <person name="Bilban M."/>
            <person name="Lubec G."/>
        </authorList>
    </citation>
    <scope>NUCLEOTIDE SEQUENCE</scope>
    <source>
        <tissue evidence="1">Skin</tissue>
    </source>
</reference>
<dbReference type="EMBL" id="HACG01043886">
    <property type="protein sequence ID" value="CEK90751.1"/>
    <property type="molecule type" value="Transcribed_RNA"/>
</dbReference>
<accession>A0A0B7BEL0</accession>